<name>A0AAQ3TS48_PASNO</name>
<evidence type="ECO:0000256" key="1">
    <source>
        <dbReference type="SAM" id="MobiDB-lite"/>
    </source>
</evidence>
<proteinExistence type="predicted"/>
<accession>A0AAQ3TS48</accession>
<dbReference type="EMBL" id="CP144749">
    <property type="protein sequence ID" value="WVZ77349.1"/>
    <property type="molecule type" value="Genomic_DNA"/>
</dbReference>
<feature type="compositionally biased region" description="Basic and acidic residues" evidence="1">
    <location>
        <begin position="11"/>
        <end position="31"/>
    </location>
</feature>
<evidence type="ECO:0000313" key="2">
    <source>
        <dbReference type="EMBL" id="WVZ77349.1"/>
    </source>
</evidence>
<organism evidence="2 3">
    <name type="scientific">Paspalum notatum var. saurae</name>
    <dbReference type="NCBI Taxonomy" id="547442"/>
    <lineage>
        <taxon>Eukaryota</taxon>
        <taxon>Viridiplantae</taxon>
        <taxon>Streptophyta</taxon>
        <taxon>Embryophyta</taxon>
        <taxon>Tracheophyta</taxon>
        <taxon>Spermatophyta</taxon>
        <taxon>Magnoliopsida</taxon>
        <taxon>Liliopsida</taxon>
        <taxon>Poales</taxon>
        <taxon>Poaceae</taxon>
        <taxon>PACMAD clade</taxon>
        <taxon>Panicoideae</taxon>
        <taxon>Andropogonodae</taxon>
        <taxon>Paspaleae</taxon>
        <taxon>Paspalinae</taxon>
        <taxon>Paspalum</taxon>
    </lineage>
</organism>
<keyword evidence="3" id="KW-1185">Reference proteome</keyword>
<protein>
    <submittedName>
        <fullName evidence="2">Uncharacterized protein</fullName>
    </submittedName>
</protein>
<feature type="compositionally biased region" description="Acidic residues" evidence="1">
    <location>
        <begin position="1"/>
        <end position="10"/>
    </location>
</feature>
<dbReference type="AlphaFoldDB" id="A0AAQ3TS48"/>
<reference evidence="2 3" key="1">
    <citation type="submission" date="2024-02" db="EMBL/GenBank/DDBJ databases">
        <title>High-quality chromosome-scale genome assembly of Pensacola bahiagrass (Paspalum notatum Flugge var. saurae).</title>
        <authorList>
            <person name="Vega J.M."/>
            <person name="Podio M."/>
            <person name="Orjuela J."/>
            <person name="Siena L.A."/>
            <person name="Pessino S.C."/>
            <person name="Combes M.C."/>
            <person name="Mariac C."/>
            <person name="Albertini E."/>
            <person name="Pupilli F."/>
            <person name="Ortiz J.P.A."/>
            <person name="Leblanc O."/>
        </authorList>
    </citation>
    <scope>NUCLEOTIDE SEQUENCE [LARGE SCALE GENOMIC DNA]</scope>
    <source>
        <strain evidence="2">R1</strain>
        <tissue evidence="2">Leaf</tissue>
    </source>
</reference>
<evidence type="ECO:0000313" key="3">
    <source>
        <dbReference type="Proteomes" id="UP001341281"/>
    </source>
</evidence>
<sequence length="80" mass="8756">MAEGRLEEEEIHMWEGQRGTAERGSEEEATGRHKGAPGGAAERGGGPREDPCMGGVEEAPSGRGSRNKESDCFYFVFFFF</sequence>
<dbReference type="Proteomes" id="UP001341281">
    <property type="component" value="Chromosome 05"/>
</dbReference>
<feature type="region of interest" description="Disordered" evidence="1">
    <location>
        <begin position="1"/>
        <end position="68"/>
    </location>
</feature>
<gene>
    <name evidence="2" type="ORF">U9M48_025227</name>
</gene>